<evidence type="ECO:0000313" key="2">
    <source>
        <dbReference type="Proteomes" id="UP001250698"/>
    </source>
</evidence>
<accession>A0ABU3TM94</accession>
<proteinExistence type="predicted"/>
<dbReference type="EMBL" id="JAWDJT010000015">
    <property type="protein sequence ID" value="MDU0372512.1"/>
    <property type="molecule type" value="Genomic_DNA"/>
</dbReference>
<dbReference type="RefSeq" id="WP_315999873.1">
    <property type="nucleotide sequence ID" value="NZ_JAWDJT010000015.1"/>
</dbReference>
<name>A0ABU3TM94_9BACT</name>
<comment type="caution">
    <text evidence="1">The sequence shown here is derived from an EMBL/GenBank/DDBJ whole genome shotgun (WGS) entry which is preliminary data.</text>
</comment>
<gene>
    <name evidence="1" type="ORF">ROI90_19040</name>
</gene>
<dbReference type="Proteomes" id="UP001250698">
    <property type="component" value="Unassembled WGS sequence"/>
</dbReference>
<organism evidence="1 2">
    <name type="scientific">Hymenobacter endophyticus</name>
    <dbReference type="NCBI Taxonomy" id="3076335"/>
    <lineage>
        <taxon>Bacteria</taxon>
        <taxon>Pseudomonadati</taxon>
        <taxon>Bacteroidota</taxon>
        <taxon>Cytophagia</taxon>
        <taxon>Cytophagales</taxon>
        <taxon>Hymenobacteraceae</taxon>
        <taxon>Hymenobacter</taxon>
    </lineage>
</organism>
<reference evidence="1 2" key="1">
    <citation type="submission" date="2023-10" db="EMBL/GenBank/DDBJ databases">
        <title>Hymenobacter endophyticus sp. nov., an isolate from the leaf tissues of wheat.</title>
        <authorList>
            <person name="Dai Y."/>
        </authorList>
    </citation>
    <scope>NUCLEOTIDE SEQUENCE [LARGE SCALE GENOMIC DNA]</scope>
    <source>
        <strain evidence="1 2">ZK17L-C2</strain>
    </source>
</reference>
<sequence length="80" mass="9155">MSGLSAASNVLAPAFYVLQEKGYQVYFDKKQDWWVAMKGDVQLIGYSTIELCGLAYIHEAKGEEWRVSDEQIDAYMQLEQ</sequence>
<keyword evidence="2" id="KW-1185">Reference proteome</keyword>
<protein>
    <submittedName>
        <fullName evidence="1">Uncharacterized protein</fullName>
    </submittedName>
</protein>
<evidence type="ECO:0000313" key="1">
    <source>
        <dbReference type="EMBL" id="MDU0372512.1"/>
    </source>
</evidence>